<dbReference type="PANTHER" id="PTHR43553">
    <property type="entry name" value="HEAVY METAL TRANSPORTER"/>
    <property type="match status" value="1"/>
</dbReference>
<keyword evidence="6" id="KW-1185">Reference proteome</keyword>
<feature type="domain" description="ABC transporter" evidence="4">
    <location>
        <begin position="6"/>
        <end position="252"/>
    </location>
</feature>
<gene>
    <name evidence="5" type="ORF">QJ048_22940</name>
</gene>
<dbReference type="PROSITE" id="PS50893">
    <property type="entry name" value="ABC_TRANSPORTER_2"/>
    <property type="match status" value="2"/>
</dbReference>
<dbReference type="Proteomes" id="UP001226434">
    <property type="component" value="Unassembled WGS sequence"/>
</dbReference>
<dbReference type="RefSeq" id="WP_282336806.1">
    <property type="nucleotide sequence ID" value="NZ_JASBRG010000008.1"/>
</dbReference>
<dbReference type="SMART" id="SM00382">
    <property type="entry name" value="AAA"/>
    <property type="match status" value="2"/>
</dbReference>
<evidence type="ECO:0000259" key="4">
    <source>
        <dbReference type="PROSITE" id="PS50893"/>
    </source>
</evidence>
<evidence type="ECO:0000256" key="1">
    <source>
        <dbReference type="ARBA" id="ARBA00022448"/>
    </source>
</evidence>
<dbReference type="Pfam" id="PF00005">
    <property type="entry name" value="ABC_tran"/>
    <property type="match status" value="2"/>
</dbReference>
<evidence type="ECO:0000256" key="3">
    <source>
        <dbReference type="ARBA" id="ARBA00022840"/>
    </source>
</evidence>
<proteinExistence type="predicted"/>
<dbReference type="InterPro" id="IPR027417">
    <property type="entry name" value="P-loop_NTPase"/>
</dbReference>
<accession>A0ABT6RJS4</accession>
<dbReference type="InterPro" id="IPR003593">
    <property type="entry name" value="AAA+_ATPase"/>
</dbReference>
<reference evidence="5 6" key="1">
    <citation type="submission" date="2023-05" db="EMBL/GenBank/DDBJ databases">
        <title>Genome sequence of Pinibacter sp. MAH-24.</title>
        <authorList>
            <person name="Huq M.A."/>
        </authorList>
    </citation>
    <scope>NUCLEOTIDE SEQUENCE [LARGE SCALE GENOMIC DNA]</scope>
    <source>
        <strain evidence="5 6">MAH-24</strain>
    </source>
</reference>
<comment type="caution">
    <text evidence="5">The sequence shown here is derived from an EMBL/GenBank/DDBJ whole genome shotgun (WGS) entry which is preliminary data.</text>
</comment>
<dbReference type="Gene3D" id="3.40.50.300">
    <property type="entry name" value="P-loop containing nucleotide triphosphate hydrolases"/>
    <property type="match status" value="2"/>
</dbReference>
<dbReference type="GO" id="GO:0005524">
    <property type="term" value="F:ATP binding"/>
    <property type="evidence" value="ECO:0007669"/>
    <property type="project" value="UniProtKB-KW"/>
</dbReference>
<dbReference type="EMBL" id="JASBRG010000008">
    <property type="protein sequence ID" value="MDI3322665.1"/>
    <property type="molecule type" value="Genomic_DNA"/>
</dbReference>
<keyword evidence="2" id="KW-0547">Nucleotide-binding</keyword>
<dbReference type="InterPro" id="IPR050095">
    <property type="entry name" value="ECF_ABC_transporter_ATP-bd"/>
</dbReference>
<dbReference type="InterPro" id="IPR003439">
    <property type="entry name" value="ABC_transporter-like_ATP-bd"/>
</dbReference>
<evidence type="ECO:0000313" key="5">
    <source>
        <dbReference type="EMBL" id="MDI3322665.1"/>
    </source>
</evidence>
<keyword evidence="1" id="KW-0813">Transport</keyword>
<evidence type="ECO:0000313" key="6">
    <source>
        <dbReference type="Proteomes" id="UP001226434"/>
    </source>
</evidence>
<keyword evidence="3 5" id="KW-0067">ATP-binding</keyword>
<dbReference type="PANTHER" id="PTHR43553:SF3">
    <property type="entry name" value="ABC TRANSPORTER ATP-BINDING PROTEIN MODF"/>
    <property type="match status" value="1"/>
</dbReference>
<feature type="domain" description="ABC transporter" evidence="4">
    <location>
        <begin position="268"/>
        <end position="499"/>
    </location>
</feature>
<name>A0ABT6RJS4_9BACT</name>
<protein>
    <submittedName>
        <fullName evidence="5">ATP-binding cassette domain-containing protein</fullName>
    </submittedName>
</protein>
<organism evidence="5 6">
    <name type="scientific">Pinibacter soli</name>
    <dbReference type="NCBI Taxonomy" id="3044211"/>
    <lineage>
        <taxon>Bacteria</taxon>
        <taxon>Pseudomonadati</taxon>
        <taxon>Bacteroidota</taxon>
        <taxon>Chitinophagia</taxon>
        <taxon>Chitinophagales</taxon>
        <taxon>Chitinophagaceae</taxon>
        <taxon>Pinibacter</taxon>
    </lineage>
</organism>
<sequence>MTTTSTIVNNIKITWLGKAVLDDISFTLNKGEHLMITGVSGSGKTLLAKAIAGKIFHEGTIAFHDTNGNAAQPHIIMVDQHYHFKNRSNVSTFYYQQRFNSMDAQDAATVREELENCISAVQTVNYASPETDNYLSLLEKFDMAHRIDAPLLQLSSGEHKRFQIIKTLLQKPDVLILDEPFVGLDIETRKKLKALINELAANGTTFIIICDHADIPSAITHVAYLQDGHLKEFAPASSFDSLPTVASNTITKKAIPSSPLTPDFSTTIEMKNVSVKYGGKQILHNIDWKVNRGEKWLLKGHNGAGKSTLLSLITGDNPQAYANEIYLFDKRRGSGESIWDIKKNIGYVSPELQWYFDNTVNCFQAVASGLFDTIGLFKHINKEQEEQVNKWLDYFELTAYGSKLLSALSASQQRLALLARAMVKNPPLLILDEPCQGLDQLQKNNFIELVDALCEDDQRTLIYVSHYAEEVPEAVNKMILLEHGKATIQEYPQKNLLTA</sequence>
<evidence type="ECO:0000256" key="2">
    <source>
        <dbReference type="ARBA" id="ARBA00022741"/>
    </source>
</evidence>
<dbReference type="SUPFAM" id="SSF52540">
    <property type="entry name" value="P-loop containing nucleoside triphosphate hydrolases"/>
    <property type="match status" value="2"/>
</dbReference>